<keyword evidence="4 8" id="KW-0808">Transferase</keyword>
<comment type="catalytic activity">
    <reaction evidence="6">
        <text>glycyl-tRNA(Gly) + acetyl-CoA = N-acetylglycyl-tRNA(Gly) + CoA + H(+)</text>
        <dbReference type="Rhea" id="RHEA:81867"/>
        <dbReference type="Rhea" id="RHEA-COMP:9683"/>
        <dbReference type="Rhea" id="RHEA-COMP:19766"/>
        <dbReference type="ChEBI" id="CHEBI:15378"/>
        <dbReference type="ChEBI" id="CHEBI:57287"/>
        <dbReference type="ChEBI" id="CHEBI:57288"/>
        <dbReference type="ChEBI" id="CHEBI:78522"/>
        <dbReference type="ChEBI" id="CHEBI:232036"/>
    </reaction>
</comment>
<comment type="similarity">
    <text evidence="1">Belongs to the acetyltransferase family. GNAT subfamily.</text>
</comment>
<dbReference type="AlphaFoldDB" id="A0A378KNR5"/>
<evidence type="ECO:0000313" key="9">
    <source>
        <dbReference type="Proteomes" id="UP000254033"/>
    </source>
</evidence>
<evidence type="ECO:0000256" key="2">
    <source>
        <dbReference type="ARBA" id="ARBA00022491"/>
    </source>
</evidence>
<dbReference type="RefSeq" id="WP_115176504.1">
    <property type="nucleotide sequence ID" value="NZ_UGNY01000002.1"/>
</dbReference>
<dbReference type="InterPro" id="IPR000182">
    <property type="entry name" value="GNAT_dom"/>
</dbReference>
<dbReference type="GO" id="GO:0016747">
    <property type="term" value="F:acyltransferase activity, transferring groups other than amino-acyl groups"/>
    <property type="evidence" value="ECO:0007669"/>
    <property type="project" value="InterPro"/>
</dbReference>
<dbReference type="Pfam" id="PF00583">
    <property type="entry name" value="Acetyltransf_1"/>
    <property type="match status" value="1"/>
</dbReference>
<gene>
    <name evidence="8" type="ORF">NCTC11978_03298</name>
</gene>
<organism evidence="8 9">
    <name type="scientific">Legionella feeleii</name>
    <dbReference type="NCBI Taxonomy" id="453"/>
    <lineage>
        <taxon>Bacteria</taxon>
        <taxon>Pseudomonadati</taxon>
        <taxon>Pseudomonadota</taxon>
        <taxon>Gammaproteobacteria</taxon>
        <taxon>Legionellales</taxon>
        <taxon>Legionellaceae</taxon>
        <taxon>Legionella</taxon>
    </lineage>
</organism>
<name>A0A378KNR5_9GAMM</name>
<dbReference type="SUPFAM" id="SSF55729">
    <property type="entry name" value="Acyl-CoA N-acyltransferases (Nat)"/>
    <property type="match status" value="1"/>
</dbReference>
<evidence type="ECO:0000256" key="6">
    <source>
        <dbReference type="ARBA" id="ARBA00049880"/>
    </source>
</evidence>
<accession>A0A378KNR5</accession>
<reference evidence="8 9" key="1">
    <citation type="submission" date="2018-06" db="EMBL/GenBank/DDBJ databases">
        <authorList>
            <consortium name="Pathogen Informatics"/>
            <person name="Doyle S."/>
        </authorList>
    </citation>
    <scope>NUCLEOTIDE SEQUENCE [LARGE SCALE GENOMIC DNA]</scope>
    <source>
        <strain evidence="8 9">NCTC11978</strain>
    </source>
</reference>
<evidence type="ECO:0000256" key="5">
    <source>
        <dbReference type="ARBA" id="ARBA00023315"/>
    </source>
</evidence>
<sequence>MIEGEESYVIEQLDKHDRTGFSCGIAELDRYLQNQAGQDIKRNMSVTYVLTKKGNNGILGYYSLSTIGIFPGELPDELIKKLPRYPMLPGILLGRLAVDEKYKGNGLGSLLLVDALKRSLAVSKQIGIVAVIVDAKNEAAINFYSHFGFLTFPENKFRLFIPLNSLKKLNLES</sequence>
<protein>
    <submittedName>
        <fullName evidence="8">N-acetyltransferase GCN5</fullName>
    </submittedName>
</protein>
<keyword evidence="3" id="KW-1277">Toxin-antitoxin system</keyword>
<evidence type="ECO:0000259" key="7">
    <source>
        <dbReference type="PROSITE" id="PS51186"/>
    </source>
</evidence>
<dbReference type="EMBL" id="UGNY01000002">
    <property type="protein sequence ID" value="STX88281.1"/>
    <property type="molecule type" value="Genomic_DNA"/>
</dbReference>
<dbReference type="PROSITE" id="PS51186">
    <property type="entry name" value="GNAT"/>
    <property type="match status" value="1"/>
</dbReference>
<keyword evidence="2" id="KW-0678">Repressor</keyword>
<keyword evidence="5" id="KW-0012">Acyltransferase</keyword>
<feature type="domain" description="N-acetyltransferase" evidence="7">
    <location>
        <begin position="8"/>
        <end position="164"/>
    </location>
</feature>
<evidence type="ECO:0000256" key="1">
    <source>
        <dbReference type="ARBA" id="ARBA00009342"/>
    </source>
</evidence>
<evidence type="ECO:0000256" key="4">
    <source>
        <dbReference type="ARBA" id="ARBA00022679"/>
    </source>
</evidence>
<dbReference type="PANTHER" id="PTHR36449">
    <property type="entry name" value="ACETYLTRANSFERASE-RELATED"/>
    <property type="match status" value="1"/>
</dbReference>
<evidence type="ECO:0000256" key="3">
    <source>
        <dbReference type="ARBA" id="ARBA00022649"/>
    </source>
</evidence>
<proteinExistence type="inferred from homology"/>
<evidence type="ECO:0000313" key="8">
    <source>
        <dbReference type="EMBL" id="STX88281.1"/>
    </source>
</evidence>
<dbReference type="Proteomes" id="UP000254033">
    <property type="component" value="Unassembled WGS sequence"/>
</dbReference>
<dbReference type="Gene3D" id="3.40.630.30">
    <property type="match status" value="1"/>
</dbReference>
<dbReference type="PANTHER" id="PTHR36449:SF1">
    <property type="entry name" value="ACETYLTRANSFERASE"/>
    <property type="match status" value="1"/>
</dbReference>
<dbReference type="InterPro" id="IPR016181">
    <property type="entry name" value="Acyl_CoA_acyltransferase"/>
</dbReference>